<keyword evidence="6" id="KW-0106">Calcium</keyword>
<evidence type="ECO:0000256" key="6">
    <source>
        <dbReference type="ARBA" id="ARBA00022837"/>
    </source>
</evidence>
<gene>
    <name evidence="11" type="primary">LOC110213729</name>
</gene>
<reference evidence="11" key="1">
    <citation type="submission" date="2025-08" db="UniProtKB">
        <authorList>
            <consortium name="RefSeq"/>
        </authorList>
    </citation>
    <scope>IDENTIFICATION</scope>
    <source>
        <tissue evidence="11">Spleen</tissue>
    </source>
</reference>
<dbReference type="Pfam" id="PF22633">
    <property type="entry name" value="F5_F8_type_C_2"/>
    <property type="match status" value="2"/>
</dbReference>
<evidence type="ECO:0000313" key="10">
    <source>
        <dbReference type="Proteomes" id="UP000515140"/>
    </source>
</evidence>
<dbReference type="SUPFAM" id="SSF49785">
    <property type="entry name" value="Galactose-binding domain-like"/>
    <property type="match status" value="2"/>
</dbReference>
<dbReference type="InParanoid" id="A0A6P5L2G8"/>
<dbReference type="GO" id="GO:0001868">
    <property type="term" value="P:regulation of complement activation, lectin pathway"/>
    <property type="evidence" value="ECO:0007669"/>
    <property type="project" value="UniProtKB-ARBA"/>
</dbReference>
<dbReference type="PANTHER" id="PTHR45713:SF20">
    <property type="entry name" value="FUCOLECTIN TACHYLECTIN-4 PENTRAXIN-1 DOMAIN-CONTAINING PROTEIN"/>
    <property type="match status" value="1"/>
</dbReference>
<dbReference type="InterPro" id="IPR006585">
    <property type="entry name" value="FTP1"/>
</dbReference>
<dbReference type="SMART" id="SM00607">
    <property type="entry name" value="FTP"/>
    <property type="match status" value="2"/>
</dbReference>
<evidence type="ECO:0000256" key="1">
    <source>
        <dbReference type="ARBA" id="ARBA00002219"/>
    </source>
</evidence>
<evidence type="ECO:0000256" key="8">
    <source>
        <dbReference type="SAM" id="MobiDB-lite"/>
    </source>
</evidence>
<feature type="compositionally biased region" description="Polar residues" evidence="8">
    <location>
        <begin position="16"/>
        <end position="26"/>
    </location>
</feature>
<dbReference type="GO" id="GO:0010185">
    <property type="term" value="P:regulation of cellular defense response"/>
    <property type="evidence" value="ECO:0007669"/>
    <property type="project" value="UniProtKB-ARBA"/>
</dbReference>
<comment type="similarity">
    <text evidence="2">Belongs to the fucolectin family.</text>
</comment>
<accession>A0A6P5L2G8</accession>
<dbReference type="KEGG" id="pcw:110213729"/>
<keyword evidence="5" id="KW-0430">Lectin</keyword>
<dbReference type="Proteomes" id="UP000515140">
    <property type="component" value="Unplaced"/>
</dbReference>
<evidence type="ECO:0000256" key="2">
    <source>
        <dbReference type="ARBA" id="ARBA00010147"/>
    </source>
</evidence>
<protein>
    <submittedName>
        <fullName evidence="11">Pentraxin fusion protein-like</fullName>
    </submittedName>
</protein>
<dbReference type="GO" id="GO:0042806">
    <property type="term" value="F:fucose binding"/>
    <property type="evidence" value="ECO:0007669"/>
    <property type="project" value="UniProtKB-ARBA"/>
</dbReference>
<feature type="domain" description="Fucolectin tachylectin-4 pentraxin-1" evidence="9">
    <location>
        <begin position="178"/>
        <end position="282"/>
    </location>
</feature>
<evidence type="ECO:0000256" key="3">
    <source>
        <dbReference type="ARBA" id="ARBA00011233"/>
    </source>
</evidence>
<evidence type="ECO:0000256" key="4">
    <source>
        <dbReference type="ARBA" id="ARBA00022723"/>
    </source>
</evidence>
<dbReference type="InterPro" id="IPR008979">
    <property type="entry name" value="Galactose-bd-like_sf"/>
</dbReference>
<name>A0A6P5L2G8_PHACI</name>
<evidence type="ECO:0000259" key="9">
    <source>
        <dbReference type="SMART" id="SM00607"/>
    </source>
</evidence>
<dbReference type="PANTHER" id="PTHR45713">
    <property type="entry name" value="FTP DOMAIN-CONTAINING PROTEIN"/>
    <property type="match status" value="1"/>
</dbReference>
<evidence type="ECO:0000256" key="7">
    <source>
        <dbReference type="ARBA" id="ARBA00023157"/>
    </source>
</evidence>
<evidence type="ECO:0000313" key="11">
    <source>
        <dbReference type="RefSeq" id="XP_020849801.1"/>
    </source>
</evidence>
<keyword evidence="4" id="KW-0479">Metal-binding</keyword>
<organism evidence="10 11">
    <name type="scientific">Phascolarctos cinereus</name>
    <name type="common">Koala</name>
    <dbReference type="NCBI Taxonomy" id="38626"/>
    <lineage>
        <taxon>Eukaryota</taxon>
        <taxon>Metazoa</taxon>
        <taxon>Chordata</taxon>
        <taxon>Craniata</taxon>
        <taxon>Vertebrata</taxon>
        <taxon>Euteleostomi</taxon>
        <taxon>Mammalia</taxon>
        <taxon>Metatheria</taxon>
        <taxon>Diprotodontia</taxon>
        <taxon>Phascolarctidae</taxon>
        <taxon>Phascolarctos</taxon>
    </lineage>
</organism>
<dbReference type="RefSeq" id="XP_020849801.1">
    <property type="nucleotide sequence ID" value="XM_020994142.1"/>
</dbReference>
<comment type="subunit">
    <text evidence="3">Homotrimer.</text>
</comment>
<feature type="region of interest" description="Disordered" evidence="8">
    <location>
        <begin position="1"/>
        <end position="43"/>
    </location>
</feature>
<dbReference type="Gene3D" id="2.60.120.260">
    <property type="entry name" value="Galactose-binding domain-like"/>
    <property type="match status" value="2"/>
</dbReference>
<dbReference type="GeneID" id="110213729"/>
<keyword evidence="7" id="KW-1015">Disulfide bond</keyword>
<keyword evidence="10" id="KW-1185">Reference proteome</keyword>
<proteinExistence type="inferred from homology"/>
<evidence type="ECO:0000256" key="5">
    <source>
        <dbReference type="ARBA" id="ARBA00022734"/>
    </source>
</evidence>
<feature type="domain" description="Fucolectin tachylectin-4 pentraxin-1" evidence="9">
    <location>
        <begin position="13"/>
        <end position="155"/>
    </location>
</feature>
<dbReference type="InterPro" id="IPR051941">
    <property type="entry name" value="BG_Antigen-Binding_Lectin"/>
</dbReference>
<dbReference type="GO" id="GO:0046872">
    <property type="term" value="F:metal ion binding"/>
    <property type="evidence" value="ECO:0007669"/>
    <property type="project" value="UniProtKB-KW"/>
</dbReference>
<comment type="function">
    <text evidence="1">Acts as a defensive agent. Recognizes blood group fucosylated oligosaccharides including A, B, H and Lewis B-type antigens. Does not recognize Lewis A antigen and has low affinity for monovalent haptens.</text>
</comment>
<dbReference type="AlphaFoldDB" id="A0A6P5L2G8"/>
<sequence length="282" mass="30795">MTSDDTGLTGLKQPKETQTSQSSIFIPSQFPDNPMDGSSQSGHCIQTLQENDTWWMADLGSTQTIDSVSITNRKDCCKEQINGAMILVGDSPDQGGKFNARCAVVPSLGQGMTHIFSCGKMKGRYVTITHLGKQKVLSFCDVKIFGKTWDLFSFADEDQQKTRSAGSSVTSYNFDNTDNNFAPLLSKGKPAFQSSISTPSGSPERAVNGSLLDDFEKGTCIQTHRENNPWWIVDLGSTHTVKSVSITPRKDCCTEELGGALILVGGLAYSWWHIECQLLSNT</sequence>